<evidence type="ECO:0000256" key="5">
    <source>
        <dbReference type="ARBA" id="ARBA00052792"/>
    </source>
</evidence>
<evidence type="ECO:0000256" key="8">
    <source>
        <dbReference type="ARBA" id="ARBA00069117"/>
    </source>
</evidence>
<keyword evidence="4" id="KW-0786">Thiamine pyrophosphate</keyword>
<evidence type="ECO:0000256" key="1">
    <source>
        <dbReference type="ARBA" id="ARBA00001964"/>
    </source>
</evidence>
<dbReference type="EMBL" id="LQPR01000041">
    <property type="protein sequence ID" value="ORW70084.1"/>
    <property type="molecule type" value="Genomic_DNA"/>
</dbReference>
<dbReference type="FunFam" id="3.40.50.920:FF:000001">
    <property type="entry name" value="Pyruvate dehydrogenase E1 beta subunit"/>
    <property type="match status" value="1"/>
</dbReference>
<dbReference type="AlphaFoldDB" id="A0AAJ3NNN4"/>
<evidence type="ECO:0000256" key="3">
    <source>
        <dbReference type="ARBA" id="ARBA00023002"/>
    </source>
</evidence>
<gene>
    <name evidence="11" type="ORF">AWC23_18015</name>
</gene>
<evidence type="ECO:0000256" key="6">
    <source>
        <dbReference type="ARBA" id="ARBA00059108"/>
    </source>
</evidence>
<evidence type="ECO:0000313" key="11">
    <source>
        <dbReference type="EMBL" id="ORW70084.1"/>
    </source>
</evidence>
<comment type="catalytic activity">
    <reaction evidence="5">
        <text>N(6)-[(R)-lipoyl]-L-lysyl-[protein] + 3-methyl-2-oxobutanoate + H(+) = N(6)-[(R)-S(8)-2-methylpropanoyldihydrolipoyl]-L-lysyl-[protein] + CO2</text>
        <dbReference type="Rhea" id="RHEA:13457"/>
        <dbReference type="Rhea" id="RHEA-COMP:10474"/>
        <dbReference type="Rhea" id="RHEA-COMP:10497"/>
        <dbReference type="ChEBI" id="CHEBI:11851"/>
        <dbReference type="ChEBI" id="CHEBI:15378"/>
        <dbReference type="ChEBI" id="CHEBI:16526"/>
        <dbReference type="ChEBI" id="CHEBI:83099"/>
        <dbReference type="ChEBI" id="CHEBI:83142"/>
        <dbReference type="EC" id="1.2.4.4"/>
    </reaction>
</comment>
<dbReference type="Gene3D" id="3.40.50.970">
    <property type="match status" value="1"/>
</dbReference>
<keyword evidence="3" id="KW-0560">Oxidoreductase</keyword>
<evidence type="ECO:0000256" key="2">
    <source>
        <dbReference type="ARBA" id="ARBA00012277"/>
    </source>
</evidence>
<dbReference type="PANTHER" id="PTHR43257:SF2">
    <property type="entry name" value="PYRUVATE DEHYDROGENASE E1 COMPONENT SUBUNIT BETA"/>
    <property type="match status" value="1"/>
</dbReference>
<dbReference type="Proteomes" id="UP000193387">
    <property type="component" value="Unassembled WGS sequence"/>
</dbReference>
<sequence>MQEEEMTMREALNLALDEALRSDDRVFLLGEDIADPGASGPTAGLSTKYGHDRVLDTPISEAAIVGAAIGAAIDGLLPVAEIMIMDFIGIAADQLINNAAKLRFMTAGRTTAPITIRTQVYGGLATGATHSQSLEAWFMHIPGMKVIVPSTPRDGKGLLTAAIFDEDPCLFVETIRLQGKKGPVPLEPGFAIPLGRADVKRPGTDVTLIGYGRSVHDALAAAATLAEHDISAEVVDLRTLVPLDVETIVNSARRTRRVVIAHDAVQFAGPGAEIAAILHSELFGELAAPVQRVAPRFVPTPAAAALEAQVYPSPARIVDAAFATFQDTRDRAKIHG</sequence>
<evidence type="ECO:0000313" key="12">
    <source>
        <dbReference type="Proteomes" id="UP000193387"/>
    </source>
</evidence>
<name>A0AAJ3NNN4_9MYCO</name>
<feature type="domain" description="Transketolase-like pyrimidine-binding" evidence="10">
    <location>
        <begin position="6"/>
        <end position="180"/>
    </location>
</feature>
<evidence type="ECO:0000256" key="7">
    <source>
        <dbReference type="ARBA" id="ARBA00063870"/>
    </source>
</evidence>
<dbReference type="Gene3D" id="3.40.50.920">
    <property type="match status" value="1"/>
</dbReference>
<dbReference type="GO" id="GO:0003863">
    <property type="term" value="F:branched-chain 2-oxo acid dehydrogenase activity"/>
    <property type="evidence" value="ECO:0007669"/>
    <property type="project" value="UniProtKB-EC"/>
</dbReference>
<dbReference type="InterPro" id="IPR029061">
    <property type="entry name" value="THDP-binding"/>
</dbReference>
<reference evidence="11 12" key="1">
    <citation type="submission" date="2016-01" db="EMBL/GenBank/DDBJ databases">
        <title>The new phylogeny of the genus Mycobacterium.</title>
        <authorList>
            <person name="Tarcisio F."/>
            <person name="Conor M."/>
            <person name="Antonella G."/>
            <person name="Elisabetta G."/>
            <person name="Giulia F.S."/>
            <person name="Sara T."/>
            <person name="Anna F."/>
            <person name="Clotilde B."/>
            <person name="Roberto B."/>
            <person name="Veronica D.S."/>
            <person name="Fabio R."/>
            <person name="Monica P."/>
            <person name="Olivier J."/>
            <person name="Enrico T."/>
            <person name="Nicola S."/>
        </authorList>
    </citation>
    <scope>NUCLEOTIDE SEQUENCE [LARGE SCALE GENOMIC DNA]</scope>
    <source>
        <strain evidence="11 12">DSM 44616</strain>
    </source>
</reference>
<comment type="function">
    <text evidence="6">Component of the branched-chain alpha-ketoacid dehydrogenase (BCKADH) complex, that catalyzes the overall conversion of branched-chain alpha-ketoacids to acyl-CoA and CO(2).</text>
</comment>
<proteinExistence type="predicted"/>
<comment type="cofactor">
    <cofactor evidence="1">
        <name>thiamine diphosphate</name>
        <dbReference type="ChEBI" id="CHEBI:58937"/>
    </cofactor>
</comment>
<dbReference type="CDD" id="cd07036">
    <property type="entry name" value="TPP_PYR_E1-PDHc-beta_like"/>
    <property type="match status" value="1"/>
</dbReference>
<protein>
    <recommendedName>
        <fullName evidence="8">3-methyl-2-oxobutanoate dehydrogenase subunit beta</fullName>
        <ecNumber evidence="2">1.2.4.4</ecNumber>
    </recommendedName>
    <alternativeName>
        <fullName evidence="9">Branched-chain alpha-ketoacid dehydrogenase E1 component subunit beta</fullName>
    </alternativeName>
</protein>
<dbReference type="SUPFAM" id="SSF52518">
    <property type="entry name" value="Thiamin diphosphate-binding fold (THDP-binding)"/>
    <property type="match status" value="1"/>
</dbReference>
<dbReference type="GO" id="GO:0000287">
    <property type="term" value="F:magnesium ion binding"/>
    <property type="evidence" value="ECO:0007669"/>
    <property type="project" value="UniProtKB-ARBA"/>
</dbReference>
<accession>A0AAJ3NNN4</accession>
<dbReference type="SUPFAM" id="SSF52922">
    <property type="entry name" value="TK C-terminal domain-like"/>
    <property type="match status" value="1"/>
</dbReference>
<keyword evidence="11" id="KW-0670">Pyruvate</keyword>
<evidence type="ECO:0000259" key="10">
    <source>
        <dbReference type="SMART" id="SM00861"/>
    </source>
</evidence>
<dbReference type="FunFam" id="3.40.50.970:FF:000001">
    <property type="entry name" value="Pyruvate dehydrogenase E1 beta subunit"/>
    <property type="match status" value="1"/>
</dbReference>
<evidence type="ECO:0000256" key="9">
    <source>
        <dbReference type="ARBA" id="ARBA00080625"/>
    </source>
</evidence>
<dbReference type="EC" id="1.2.4.4" evidence="2"/>
<dbReference type="PANTHER" id="PTHR43257">
    <property type="entry name" value="PYRUVATE DEHYDROGENASE E1 COMPONENT BETA SUBUNIT"/>
    <property type="match status" value="1"/>
</dbReference>
<dbReference type="InterPro" id="IPR033248">
    <property type="entry name" value="Transketolase_C"/>
</dbReference>
<comment type="subunit">
    <text evidence="7">Heteromer of E1 alpha (BkdA) and beta (BkdB) subunits. Part of the BCKADH complex, consisting of multiple copies of BkdA/BkdB (E1), BkdC (E2) and Lpd (E3).</text>
</comment>
<dbReference type="RefSeq" id="WP_085256751.1">
    <property type="nucleotide sequence ID" value="NZ_AP022573.1"/>
</dbReference>
<dbReference type="InterPro" id="IPR009014">
    <property type="entry name" value="Transketo_C/PFOR_II"/>
</dbReference>
<keyword evidence="12" id="KW-1185">Reference proteome</keyword>
<dbReference type="SMART" id="SM00861">
    <property type="entry name" value="Transket_pyr"/>
    <property type="match status" value="1"/>
</dbReference>
<evidence type="ECO:0000256" key="4">
    <source>
        <dbReference type="ARBA" id="ARBA00023052"/>
    </source>
</evidence>
<organism evidence="11 12">
    <name type="scientific">Mycobacterium saskatchewanense</name>
    <dbReference type="NCBI Taxonomy" id="220927"/>
    <lineage>
        <taxon>Bacteria</taxon>
        <taxon>Bacillati</taxon>
        <taxon>Actinomycetota</taxon>
        <taxon>Actinomycetes</taxon>
        <taxon>Mycobacteriales</taxon>
        <taxon>Mycobacteriaceae</taxon>
        <taxon>Mycobacterium</taxon>
        <taxon>Mycobacterium simiae complex</taxon>
    </lineage>
</organism>
<dbReference type="Pfam" id="PF02779">
    <property type="entry name" value="Transket_pyr"/>
    <property type="match status" value="1"/>
</dbReference>
<dbReference type="Pfam" id="PF02780">
    <property type="entry name" value="Transketolase_C"/>
    <property type="match status" value="1"/>
</dbReference>
<comment type="caution">
    <text evidence="11">The sequence shown here is derived from an EMBL/GenBank/DDBJ whole genome shotgun (WGS) entry which is preliminary data.</text>
</comment>
<dbReference type="InterPro" id="IPR005475">
    <property type="entry name" value="Transketolase-like_Pyr-bd"/>
</dbReference>